<accession>A0A8H7JEV2</accession>
<comment type="subunit">
    <text evidence="5">Supercomplex made of cofactors A to E. Cofactors A and D function by capturing and stabilizing tubulin in a quasi-native conformation. Cofactor E binds to the cofactor D-tubulin complex; interaction with cofactor C then causes the release of tubulin polypeptides that are committed to the native state.</text>
</comment>
<dbReference type="InterPro" id="IPR038397">
    <property type="entry name" value="TBCC_N_sf"/>
</dbReference>
<evidence type="ECO:0000256" key="2">
    <source>
        <dbReference type="ARBA" id="ARBA00008848"/>
    </source>
</evidence>
<dbReference type="PROSITE" id="PS51329">
    <property type="entry name" value="C_CAP_COFACTOR_C"/>
    <property type="match status" value="1"/>
</dbReference>
<keyword evidence="3" id="KW-0963">Cytoplasm</keyword>
<evidence type="ECO:0000256" key="3">
    <source>
        <dbReference type="ARBA" id="ARBA00022490"/>
    </source>
</evidence>
<keyword evidence="4" id="KW-0007">Acetylation</keyword>
<reference evidence="8" key="2">
    <citation type="submission" date="2020-09" db="EMBL/GenBank/DDBJ databases">
        <title>Reference genome assembly for Australian Ascochyta lentis isolate Al4.</title>
        <authorList>
            <person name="Lee R.C."/>
            <person name="Farfan-Caceres L.M."/>
            <person name="Debler J.W."/>
            <person name="Williams A.H."/>
            <person name="Henares B.M."/>
        </authorList>
    </citation>
    <scope>NUCLEOTIDE SEQUENCE</scope>
    <source>
        <strain evidence="8">Al4</strain>
    </source>
</reference>
<name>A0A8H7JEV2_9PLEO</name>
<dbReference type="InterPro" id="IPR027684">
    <property type="entry name" value="TBCC"/>
</dbReference>
<keyword evidence="9" id="KW-1185">Reference proteome</keyword>
<organism evidence="8 9">
    <name type="scientific">Ascochyta lentis</name>
    <dbReference type="NCBI Taxonomy" id="205686"/>
    <lineage>
        <taxon>Eukaryota</taxon>
        <taxon>Fungi</taxon>
        <taxon>Dikarya</taxon>
        <taxon>Ascomycota</taxon>
        <taxon>Pezizomycotina</taxon>
        <taxon>Dothideomycetes</taxon>
        <taxon>Pleosporomycetidae</taxon>
        <taxon>Pleosporales</taxon>
        <taxon>Pleosporineae</taxon>
        <taxon>Didymellaceae</taxon>
        <taxon>Ascochyta</taxon>
    </lineage>
</organism>
<protein>
    <recommendedName>
        <fullName evidence="7">C-CAP/cofactor C-like domain-containing protein</fullName>
    </recommendedName>
</protein>
<dbReference type="InterPro" id="IPR017901">
    <property type="entry name" value="C-CAP_CF_C-like"/>
</dbReference>
<dbReference type="InterPro" id="IPR012945">
    <property type="entry name" value="Tubulin-bd_cofactor_C_dom"/>
</dbReference>
<comment type="caution">
    <text evidence="8">The sequence shown here is derived from an EMBL/GenBank/DDBJ whole genome shotgun (WGS) entry which is preliminary data.</text>
</comment>
<feature type="compositionally biased region" description="Polar residues" evidence="6">
    <location>
        <begin position="133"/>
        <end position="144"/>
    </location>
</feature>
<dbReference type="InterPro" id="IPR016098">
    <property type="entry name" value="CAP/MinC_C"/>
</dbReference>
<dbReference type="FunFam" id="1.20.58.1250:FF:000002">
    <property type="entry name" value="Tubulin-specific chaperone c, putative"/>
    <property type="match status" value="1"/>
</dbReference>
<dbReference type="PANTHER" id="PTHR15139:SF0">
    <property type="entry name" value="TUBULIN-SPECIFIC CHAPERONE C"/>
    <property type="match status" value="1"/>
</dbReference>
<dbReference type="Pfam" id="PF07986">
    <property type="entry name" value="TBCC"/>
    <property type="match status" value="1"/>
</dbReference>
<dbReference type="GO" id="GO:0015631">
    <property type="term" value="F:tubulin binding"/>
    <property type="evidence" value="ECO:0007669"/>
    <property type="project" value="InterPro"/>
</dbReference>
<feature type="region of interest" description="Disordered" evidence="6">
    <location>
        <begin position="133"/>
        <end position="188"/>
    </location>
</feature>
<evidence type="ECO:0000259" key="7">
    <source>
        <dbReference type="PROSITE" id="PS51329"/>
    </source>
</evidence>
<evidence type="ECO:0000256" key="5">
    <source>
        <dbReference type="ARBA" id="ARBA00026055"/>
    </source>
</evidence>
<dbReference type="Gene3D" id="1.20.58.1250">
    <property type="entry name" value="Tubulin Binding Cofactor C, N-terminal domain"/>
    <property type="match status" value="1"/>
</dbReference>
<dbReference type="EMBL" id="RZGK01000002">
    <property type="protein sequence ID" value="KAF9701772.1"/>
    <property type="molecule type" value="Genomic_DNA"/>
</dbReference>
<dbReference type="AlphaFoldDB" id="A0A8H7JEV2"/>
<sequence length="356" mass="38970">MQAAAQTQTEVDSKDRFFRYFRHEVTALQEQMERLNSIATGGGERNDAVEHCLAGIDRLSHEVKDASSYIPAYDQRTYSEAIKALAEKLQNIRQTFNPPKKFAFKTRKNASAISISDAAELAASQRLRAPVITSDTSNTNSSFAPTPLDRLSPGERKEQEVALGPQNGTAVASDGIDDTNGGIRRPSFSSATSINISNHSGIHIIPPTSASSATSSGTLSNLNDCVIDLSAPTSTSPFSALYLKNIQNSVVICGTVAGATHITDIRDTKIFAGTRQFRMHGAKNVDVYLHCASRPIIEDCEGVRFAPLPEVYITDEMRQVKNQWDQIDDFKWLKAEQSPNWSILPEGERSVPAQKP</sequence>
<evidence type="ECO:0000313" key="9">
    <source>
        <dbReference type="Proteomes" id="UP000651452"/>
    </source>
</evidence>
<comment type="subcellular location">
    <subcellularLocation>
        <location evidence="1">Cytoplasm</location>
    </subcellularLocation>
</comment>
<dbReference type="PANTHER" id="PTHR15139">
    <property type="entry name" value="TUBULIN FOLDING COFACTOR C"/>
    <property type="match status" value="1"/>
</dbReference>
<dbReference type="Proteomes" id="UP000651452">
    <property type="component" value="Unassembled WGS sequence"/>
</dbReference>
<gene>
    <name evidence="8" type="ORF">EKO04_000733</name>
</gene>
<dbReference type="Gene3D" id="2.160.20.70">
    <property type="match status" value="1"/>
</dbReference>
<comment type="similarity">
    <text evidence="2">Belongs to the TBCC family.</text>
</comment>
<dbReference type="GO" id="GO:0005737">
    <property type="term" value="C:cytoplasm"/>
    <property type="evidence" value="ECO:0007669"/>
    <property type="project" value="UniProtKB-SubCell"/>
</dbReference>
<evidence type="ECO:0000256" key="6">
    <source>
        <dbReference type="SAM" id="MobiDB-lite"/>
    </source>
</evidence>
<dbReference type="GO" id="GO:0007023">
    <property type="term" value="P:post-chaperonin tubulin folding pathway"/>
    <property type="evidence" value="ECO:0007669"/>
    <property type="project" value="InterPro"/>
</dbReference>
<reference evidence="8" key="1">
    <citation type="submission" date="2018-12" db="EMBL/GenBank/DDBJ databases">
        <authorList>
            <person name="Syme R.A."/>
            <person name="Farfan-Caceres L."/>
            <person name="Lichtenzveig J."/>
        </authorList>
    </citation>
    <scope>NUCLEOTIDE SEQUENCE</scope>
    <source>
        <strain evidence="8">Al4</strain>
    </source>
</reference>
<dbReference type="Pfam" id="PF16752">
    <property type="entry name" value="TBCC_N"/>
    <property type="match status" value="1"/>
</dbReference>
<dbReference type="InterPro" id="IPR031925">
    <property type="entry name" value="TBCC_N"/>
</dbReference>
<proteinExistence type="inferred from homology"/>
<dbReference type="GO" id="GO:0007021">
    <property type="term" value="P:tubulin complex assembly"/>
    <property type="evidence" value="ECO:0007669"/>
    <property type="project" value="TreeGrafter"/>
</dbReference>
<evidence type="ECO:0000313" key="8">
    <source>
        <dbReference type="EMBL" id="KAF9701772.1"/>
    </source>
</evidence>
<dbReference type="OrthoDB" id="194775at2759"/>
<evidence type="ECO:0000256" key="4">
    <source>
        <dbReference type="ARBA" id="ARBA00022990"/>
    </source>
</evidence>
<feature type="domain" description="C-CAP/cofactor C-like" evidence="7">
    <location>
        <begin position="186"/>
        <end position="332"/>
    </location>
</feature>
<evidence type="ECO:0000256" key="1">
    <source>
        <dbReference type="ARBA" id="ARBA00004496"/>
    </source>
</evidence>